<accession>A0A8B6HM59</accession>
<keyword evidence="2" id="KW-0175">Coiled coil</keyword>
<dbReference type="SMART" id="SM00336">
    <property type="entry name" value="BBOX"/>
    <property type="match status" value="2"/>
</dbReference>
<dbReference type="Pfam" id="PF00643">
    <property type="entry name" value="zf-B_box"/>
    <property type="match status" value="1"/>
</dbReference>
<sequence length="186" mass="21284">MAQSAIETCEICNQDAGKDYCQNCEQTFCNKCKTMHLRMKSSSNHVFRSGQQYEDSTLSLCDKHSSDYIYLCESCYVPACRHCAVSTHKGHTMANLSASIAEKREKLRKILKTNFDCISNVKNSTTTLQNMIEDLKNKCSAIHRDMFSRQRQLQSRLAKISMHGDISKFEGSEKKKVETYIKNVNE</sequence>
<keyword evidence="1" id="KW-0862">Zinc</keyword>
<dbReference type="Gene3D" id="3.30.160.60">
    <property type="entry name" value="Classic Zinc Finger"/>
    <property type="match status" value="1"/>
</dbReference>
<dbReference type="Proteomes" id="UP000596742">
    <property type="component" value="Unassembled WGS sequence"/>
</dbReference>
<evidence type="ECO:0000259" key="3">
    <source>
        <dbReference type="PROSITE" id="PS50119"/>
    </source>
</evidence>
<evidence type="ECO:0000256" key="2">
    <source>
        <dbReference type="SAM" id="Coils"/>
    </source>
</evidence>
<proteinExistence type="predicted"/>
<feature type="domain" description="B box-type" evidence="3">
    <location>
        <begin position="4"/>
        <end position="45"/>
    </location>
</feature>
<dbReference type="PROSITE" id="PS50119">
    <property type="entry name" value="ZF_BBOX"/>
    <property type="match status" value="2"/>
</dbReference>
<evidence type="ECO:0000313" key="5">
    <source>
        <dbReference type="Proteomes" id="UP000596742"/>
    </source>
</evidence>
<keyword evidence="1" id="KW-0863">Zinc-finger</keyword>
<keyword evidence="1" id="KW-0479">Metal-binding</keyword>
<dbReference type="OrthoDB" id="6165526at2759"/>
<dbReference type="InterPro" id="IPR000315">
    <property type="entry name" value="Znf_B-box"/>
</dbReference>
<feature type="coiled-coil region" evidence="2">
    <location>
        <begin position="93"/>
        <end position="138"/>
    </location>
</feature>
<gene>
    <name evidence="4" type="ORF">MGAL_10B023916</name>
</gene>
<dbReference type="InterPro" id="IPR047153">
    <property type="entry name" value="TRIM45/56/19-like"/>
</dbReference>
<protein>
    <recommendedName>
        <fullName evidence="3">B box-type domain-containing protein</fullName>
    </recommendedName>
</protein>
<comment type="caution">
    <text evidence="4">The sequence shown here is derived from an EMBL/GenBank/DDBJ whole genome shotgun (WGS) entry which is preliminary data.</text>
</comment>
<dbReference type="GO" id="GO:0061630">
    <property type="term" value="F:ubiquitin protein ligase activity"/>
    <property type="evidence" value="ECO:0007669"/>
    <property type="project" value="TreeGrafter"/>
</dbReference>
<keyword evidence="5" id="KW-1185">Reference proteome</keyword>
<reference evidence="4" key="1">
    <citation type="submission" date="2018-11" db="EMBL/GenBank/DDBJ databases">
        <authorList>
            <person name="Alioto T."/>
            <person name="Alioto T."/>
        </authorList>
    </citation>
    <scope>NUCLEOTIDE SEQUENCE</scope>
</reference>
<dbReference type="SUPFAM" id="SSF57845">
    <property type="entry name" value="B-box zinc-binding domain"/>
    <property type="match status" value="1"/>
</dbReference>
<dbReference type="CDD" id="cd19757">
    <property type="entry name" value="Bbox1"/>
    <property type="match status" value="1"/>
</dbReference>
<organism evidence="4 5">
    <name type="scientific">Mytilus galloprovincialis</name>
    <name type="common">Mediterranean mussel</name>
    <dbReference type="NCBI Taxonomy" id="29158"/>
    <lineage>
        <taxon>Eukaryota</taxon>
        <taxon>Metazoa</taxon>
        <taxon>Spiralia</taxon>
        <taxon>Lophotrochozoa</taxon>
        <taxon>Mollusca</taxon>
        <taxon>Bivalvia</taxon>
        <taxon>Autobranchia</taxon>
        <taxon>Pteriomorphia</taxon>
        <taxon>Mytilida</taxon>
        <taxon>Mytiloidea</taxon>
        <taxon>Mytilidae</taxon>
        <taxon>Mytilinae</taxon>
        <taxon>Mytilus</taxon>
    </lineage>
</organism>
<evidence type="ECO:0000256" key="1">
    <source>
        <dbReference type="PROSITE-ProRule" id="PRU00024"/>
    </source>
</evidence>
<feature type="domain" description="B box-type" evidence="3">
    <location>
        <begin position="56"/>
        <end position="96"/>
    </location>
</feature>
<dbReference type="AlphaFoldDB" id="A0A8B6HM59"/>
<dbReference type="EMBL" id="UYJE01010208">
    <property type="protein sequence ID" value="VDI80865.1"/>
    <property type="molecule type" value="Genomic_DNA"/>
</dbReference>
<dbReference type="GO" id="GO:0008270">
    <property type="term" value="F:zinc ion binding"/>
    <property type="evidence" value="ECO:0007669"/>
    <property type="project" value="UniProtKB-KW"/>
</dbReference>
<evidence type="ECO:0000313" key="4">
    <source>
        <dbReference type="EMBL" id="VDI80865.1"/>
    </source>
</evidence>
<dbReference type="PANTHER" id="PTHR25462">
    <property type="entry name" value="BONUS, ISOFORM C-RELATED"/>
    <property type="match status" value="1"/>
</dbReference>
<dbReference type="PANTHER" id="PTHR25462:SF296">
    <property type="entry name" value="MEIOTIC P26, ISOFORM F"/>
    <property type="match status" value="1"/>
</dbReference>
<name>A0A8B6HM59_MYTGA</name>